<evidence type="ECO:0000313" key="3">
    <source>
        <dbReference type="EMBL" id="GGE41594.1"/>
    </source>
</evidence>
<name>A0ABQ1SM08_9FLAO</name>
<sequence length="46" mass="5193">MLGKKVLQTKVKTADEAIDLHQLEAGVYLVKVESEETSFSQKMIKK</sequence>
<evidence type="ECO:0000313" key="4">
    <source>
        <dbReference type="Proteomes" id="UP000599179"/>
    </source>
</evidence>
<protein>
    <recommendedName>
        <fullName evidence="2">Secretion system C-terminal sorting domain-containing protein</fullName>
    </recommendedName>
</protein>
<dbReference type="InterPro" id="IPR026444">
    <property type="entry name" value="Secre_tail"/>
</dbReference>
<dbReference type="Pfam" id="PF18962">
    <property type="entry name" value="Por_Secre_tail"/>
    <property type="match status" value="1"/>
</dbReference>
<dbReference type="Proteomes" id="UP000599179">
    <property type="component" value="Unassembled WGS sequence"/>
</dbReference>
<organism evidence="3 4">
    <name type="scientific">Psychroflexus planctonicus</name>
    <dbReference type="NCBI Taxonomy" id="1526575"/>
    <lineage>
        <taxon>Bacteria</taxon>
        <taxon>Pseudomonadati</taxon>
        <taxon>Bacteroidota</taxon>
        <taxon>Flavobacteriia</taxon>
        <taxon>Flavobacteriales</taxon>
        <taxon>Flavobacteriaceae</taxon>
        <taxon>Psychroflexus</taxon>
    </lineage>
</organism>
<gene>
    <name evidence="3" type="ORF">GCM10010832_22060</name>
</gene>
<reference evidence="4" key="1">
    <citation type="journal article" date="2019" name="Int. J. Syst. Evol. Microbiol.">
        <title>The Global Catalogue of Microorganisms (GCM) 10K type strain sequencing project: providing services to taxonomists for standard genome sequencing and annotation.</title>
        <authorList>
            <consortium name="The Broad Institute Genomics Platform"/>
            <consortium name="The Broad Institute Genome Sequencing Center for Infectious Disease"/>
            <person name="Wu L."/>
            <person name="Ma J."/>
        </authorList>
    </citation>
    <scope>NUCLEOTIDE SEQUENCE [LARGE SCALE GENOMIC DNA]</scope>
    <source>
        <strain evidence="4">CGMCC 1.12931</strain>
    </source>
</reference>
<feature type="domain" description="Secretion system C-terminal sorting" evidence="2">
    <location>
        <begin position="1"/>
        <end position="44"/>
    </location>
</feature>
<dbReference type="NCBIfam" id="TIGR04183">
    <property type="entry name" value="Por_Secre_tail"/>
    <property type="match status" value="1"/>
</dbReference>
<proteinExistence type="predicted"/>
<evidence type="ECO:0000259" key="2">
    <source>
        <dbReference type="Pfam" id="PF18962"/>
    </source>
</evidence>
<keyword evidence="1" id="KW-0732">Signal</keyword>
<comment type="caution">
    <text evidence="3">The sequence shown here is derived from an EMBL/GenBank/DDBJ whole genome shotgun (WGS) entry which is preliminary data.</text>
</comment>
<evidence type="ECO:0000256" key="1">
    <source>
        <dbReference type="ARBA" id="ARBA00022729"/>
    </source>
</evidence>
<accession>A0ABQ1SM08</accession>
<dbReference type="EMBL" id="BMGM01000010">
    <property type="protein sequence ID" value="GGE41594.1"/>
    <property type="molecule type" value="Genomic_DNA"/>
</dbReference>
<keyword evidence="4" id="KW-1185">Reference proteome</keyword>